<accession>A0ABY6YW56</accession>
<proteinExistence type="predicted"/>
<keyword evidence="3" id="KW-1185">Reference proteome</keyword>
<evidence type="ECO:0000256" key="1">
    <source>
        <dbReference type="SAM" id="MobiDB-lite"/>
    </source>
</evidence>
<feature type="compositionally biased region" description="Pro residues" evidence="1">
    <location>
        <begin position="92"/>
        <end position="103"/>
    </location>
</feature>
<dbReference type="EMBL" id="CP113264">
    <property type="protein sequence ID" value="WAE76643.1"/>
    <property type="molecule type" value="Genomic_DNA"/>
</dbReference>
<reference evidence="2 3" key="1">
    <citation type="journal article" date="2013" name="Int. J. Syst. Evol. Microbiol.">
        <title>Description of Streptomonospora sediminis sp. nov. and Streptomonospora nanhaiensis sp. nov., and reclassification of Nocardiopsis arabia Hozzein &amp; Goodfellow 2008 as Streptomonospora arabica comb. nov. and emended description of the genus Streptomonospora.</title>
        <authorList>
            <person name="Zhang D.F."/>
            <person name="Pan H.Q."/>
            <person name="He J."/>
            <person name="Zhang X.M."/>
            <person name="Zhang Y.G."/>
            <person name="Klenk H.P."/>
            <person name="Hu J.C."/>
            <person name="Li W.J."/>
        </authorList>
    </citation>
    <scope>NUCLEOTIDE SEQUENCE [LARGE SCALE GENOMIC DNA]</scope>
    <source>
        <strain evidence="2 3">12A09</strain>
    </source>
</reference>
<sequence>MARLVAADDKTVREVIHAFNTQGLACLGPQWAGGVSPPAHPRRGRPRHPDGHHPPGQARPALHPLVAAQARRPPGPPAWPGPAHRPRDPADPAAPPPHRPPLGPQGCVSRSGRDGDSGVTWTGEKTLPFEAECSPCSPEPMPREVMQ</sequence>
<name>A0ABY6YW56_9ACTN</name>
<evidence type="ECO:0008006" key="4">
    <source>
        <dbReference type="Google" id="ProtNLM"/>
    </source>
</evidence>
<evidence type="ECO:0000313" key="2">
    <source>
        <dbReference type="EMBL" id="WAE76643.1"/>
    </source>
</evidence>
<organism evidence="2 3">
    <name type="scientific">Streptomonospora nanhaiensis</name>
    <dbReference type="NCBI Taxonomy" id="1323731"/>
    <lineage>
        <taxon>Bacteria</taxon>
        <taxon>Bacillati</taxon>
        <taxon>Actinomycetota</taxon>
        <taxon>Actinomycetes</taxon>
        <taxon>Streptosporangiales</taxon>
        <taxon>Nocardiopsidaceae</taxon>
        <taxon>Streptomonospora</taxon>
    </lineage>
</organism>
<evidence type="ECO:0000313" key="3">
    <source>
        <dbReference type="Proteomes" id="UP001156498"/>
    </source>
</evidence>
<feature type="region of interest" description="Disordered" evidence="1">
    <location>
        <begin position="26"/>
        <end position="147"/>
    </location>
</feature>
<gene>
    <name evidence="2" type="ORF">OUQ99_17205</name>
</gene>
<dbReference type="Proteomes" id="UP001156498">
    <property type="component" value="Chromosome"/>
</dbReference>
<protein>
    <recommendedName>
        <fullName evidence="4">Transposase</fullName>
    </recommendedName>
</protein>